<feature type="compositionally biased region" description="Polar residues" evidence="1">
    <location>
        <begin position="213"/>
        <end position="234"/>
    </location>
</feature>
<feature type="compositionally biased region" description="Low complexity" evidence="1">
    <location>
        <begin position="416"/>
        <end position="425"/>
    </location>
</feature>
<organism evidence="4 5">
    <name type="scientific">Apiospora marii</name>
    <dbReference type="NCBI Taxonomy" id="335849"/>
    <lineage>
        <taxon>Eukaryota</taxon>
        <taxon>Fungi</taxon>
        <taxon>Dikarya</taxon>
        <taxon>Ascomycota</taxon>
        <taxon>Pezizomycotina</taxon>
        <taxon>Sordariomycetes</taxon>
        <taxon>Xylariomycetidae</taxon>
        <taxon>Amphisphaeriales</taxon>
        <taxon>Apiosporaceae</taxon>
        <taxon>Apiospora</taxon>
    </lineage>
</organism>
<evidence type="ECO:0000256" key="2">
    <source>
        <dbReference type="SAM" id="Phobius"/>
    </source>
</evidence>
<keyword evidence="5" id="KW-1185">Reference proteome</keyword>
<evidence type="ECO:0000256" key="1">
    <source>
        <dbReference type="SAM" id="MobiDB-lite"/>
    </source>
</evidence>
<accession>A0ABR1R9Z4</accession>
<feature type="non-terminal residue" evidence="4">
    <location>
        <position position="508"/>
    </location>
</feature>
<feature type="transmembrane region" description="Helical" evidence="2">
    <location>
        <begin position="266"/>
        <end position="289"/>
    </location>
</feature>
<protein>
    <recommendedName>
        <fullName evidence="3">DUF3824 domain-containing protein</fullName>
    </recommendedName>
</protein>
<dbReference type="EMBL" id="JAQQWI010000017">
    <property type="protein sequence ID" value="KAK8006229.1"/>
    <property type="molecule type" value="Genomic_DNA"/>
</dbReference>
<evidence type="ECO:0000259" key="3">
    <source>
        <dbReference type="Pfam" id="PF12868"/>
    </source>
</evidence>
<sequence>MGDSGTLPDINVSNGTCYYTEHEETRGNFIACGNVAFGHWPCCQAGDMCLSLGNVNGCWDSDIQYESVFTLLIFLLLLQQSIYLPANHTPITPKTAGNTYLAGCTDPGFNARACPWKPPLFHEQEWVAIQQCHSGTGDDGTVWGGCKVDANQTTLEKLPHASCDPYCSVTVVQDASVLPAFASLPGSAGGAIKWTSGFDPTATAKGVRPAASATVTGEGSRSTTAGSVSPGSSITTPPDATATSPPPAATSSSSDDDGGLTVGAKAGIGVGAAGAALLIVAVVLLGLLVRRRRQRRNSQDQLANTTTAPHHPRPYDESPEQQQQQEQVMYYNNVFYNKTPPPPTTTTTDVVSGVGSQPYVGYKAELSADEAQRKGPWDQGTGFKSELAADETTMPRNEIGSSGGHDEVGGSRAGSRRGSSGAQMTPGGGGGNGLSPHPSPHPSSAATAHSPFSAYSEVSTLYASSGGSGGGGGTGRWAPPPPTPPQQQQQQRHEDHPPGHEWPLPNGH</sequence>
<comment type="caution">
    <text evidence="4">The sequence shown here is derived from an EMBL/GenBank/DDBJ whole genome shotgun (WGS) entry which is preliminary data.</text>
</comment>
<name>A0ABR1R9Z4_9PEZI</name>
<feature type="region of interest" description="Disordered" evidence="1">
    <location>
        <begin position="203"/>
        <end position="257"/>
    </location>
</feature>
<feature type="compositionally biased region" description="Polar residues" evidence="1">
    <location>
        <begin position="299"/>
        <end position="308"/>
    </location>
</feature>
<feature type="domain" description="DUF3824" evidence="3">
    <location>
        <begin position="291"/>
        <end position="352"/>
    </location>
</feature>
<keyword evidence="2" id="KW-0472">Membrane</keyword>
<keyword evidence="2" id="KW-0812">Transmembrane</keyword>
<evidence type="ECO:0000313" key="4">
    <source>
        <dbReference type="EMBL" id="KAK8006229.1"/>
    </source>
</evidence>
<feature type="compositionally biased region" description="Gly residues" evidence="1">
    <location>
        <begin position="466"/>
        <end position="475"/>
    </location>
</feature>
<evidence type="ECO:0000313" key="5">
    <source>
        <dbReference type="Proteomes" id="UP001396898"/>
    </source>
</evidence>
<proteinExistence type="predicted"/>
<reference evidence="4 5" key="1">
    <citation type="submission" date="2023-01" db="EMBL/GenBank/DDBJ databases">
        <title>Analysis of 21 Apiospora genomes using comparative genomics revels a genus with tremendous synthesis potential of carbohydrate active enzymes and secondary metabolites.</title>
        <authorList>
            <person name="Sorensen T."/>
        </authorList>
    </citation>
    <scope>NUCLEOTIDE SEQUENCE [LARGE SCALE GENOMIC DNA]</scope>
    <source>
        <strain evidence="4 5">CBS 20057</strain>
    </source>
</reference>
<feature type="region of interest" description="Disordered" evidence="1">
    <location>
        <begin position="367"/>
        <end position="508"/>
    </location>
</feature>
<dbReference type="Pfam" id="PF12868">
    <property type="entry name" value="DUF3824"/>
    <property type="match status" value="1"/>
</dbReference>
<feature type="compositionally biased region" description="Low complexity" evidence="1">
    <location>
        <begin position="442"/>
        <end position="454"/>
    </location>
</feature>
<dbReference type="Proteomes" id="UP001396898">
    <property type="component" value="Unassembled WGS sequence"/>
</dbReference>
<dbReference type="InterPro" id="IPR024436">
    <property type="entry name" value="DUF3824"/>
</dbReference>
<feature type="compositionally biased region" description="Low complexity" evidence="1">
    <location>
        <begin position="235"/>
        <end position="253"/>
    </location>
</feature>
<keyword evidence="2" id="KW-1133">Transmembrane helix</keyword>
<gene>
    <name evidence="4" type="ORF">PG991_012526</name>
</gene>
<feature type="region of interest" description="Disordered" evidence="1">
    <location>
        <begin position="293"/>
        <end position="324"/>
    </location>
</feature>